<feature type="region of interest" description="Disordered" evidence="1">
    <location>
        <begin position="142"/>
        <end position="182"/>
    </location>
</feature>
<dbReference type="InterPro" id="IPR016181">
    <property type="entry name" value="Acyl_CoA_acyltransferase"/>
</dbReference>
<gene>
    <name evidence="2" type="ORF">ACFQRF_09445</name>
</gene>
<evidence type="ECO:0000256" key="1">
    <source>
        <dbReference type="SAM" id="MobiDB-lite"/>
    </source>
</evidence>
<dbReference type="EMBL" id="JBHTBH010000004">
    <property type="protein sequence ID" value="MFC7327966.1"/>
    <property type="molecule type" value="Genomic_DNA"/>
</dbReference>
<dbReference type="RefSeq" id="WP_379870553.1">
    <property type="nucleotide sequence ID" value="NZ_JBHTBH010000004.1"/>
</dbReference>
<reference evidence="3" key="1">
    <citation type="journal article" date="2019" name="Int. J. Syst. Evol. Microbiol.">
        <title>The Global Catalogue of Microorganisms (GCM) 10K type strain sequencing project: providing services to taxonomists for standard genome sequencing and annotation.</title>
        <authorList>
            <consortium name="The Broad Institute Genomics Platform"/>
            <consortium name="The Broad Institute Genome Sequencing Center for Infectious Disease"/>
            <person name="Wu L."/>
            <person name="Ma J."/>
        </authorList>
    </citation>
    <scope>NUCLEOTIDE SEQUENCE [LARGE SCALE GENOMIC DNA]</scope>
    <source>
        <strain evidence="3">CGMCC 4.7382</strain>
    </source>
</reference>
<protein>
    <submittedName>
        <fullName evidence="2">GNAT family N-acetyltransferase</fullName>
    </submittedName>
</protein>
<proteinExistence type="predicted"/>
<evidence type="ECO:0000313" key="2">
    <source>
        <dbReference type="EMBL" id="MFC7327966.1"/>
    </source>
</evidence>
<dbReference type="Proteomes" id="UP001596540">
    <property type="component" value="Unassembled WGS sequence"/>
</dbReference>
<comment type="caution">
    <text evidence="2">The sequence shown here is derived from an EMBL/GenBank/DDBJ whole genome shotgun (WGS) entry which is preliminary data.</text>
</comment>
<organism evidence="2 3">
    <name type="scientific">Marinactinospora rubrisoli</name>
    <dbReference type="NCBI Taxonomy" id="2715399"/>
    <lineage>
        <taxon>Bacteria</taxon>
        <taxon>Bacillati</taxon>
        <taxon>Actinomycetota</taxon>
        <taxon>Actinomycetes</taxon>
        <taxon>Streptosporangiales</taxon>
        <taxon>Nocardiopsidaceae</taxon>
        <taxon>Marinactinospora</taxon>
    </lineage>
</organism>
<sequence length="182" mass="20040">MQTDHGTQPRDVDLLRVEMATLWDTDRQGRLRGGHHLVMGVAEDGRTTAVGEEVPPALADQVLDLASRGDDHVDPGHRGRGHAASVTAHWATEFAEDRRRLFYSTSAENTSSQRVAARLGLRRLGWIWKLSRPGAQWTHAHRVWPSTGHGHGGRRGPWSTRGQESGETCGRSVHGEAAAPQR</sequence>
<evidence type="ECO:0000313" key="3">
    <source>
        <dbReference type="Proteomes" id="UP001596540"/>
    </source>
</evidence>
<dbReference type="SUPFAM" id="SSF55729">
    <property type="entry name" value="Acyl-CoA N-acyltransferases (Nat)"/>
    <property type="match status" value="1"/>
</dbReference>
<accession>A0ABW2KFF0</accession>
<keyword evidence="3" id="KW-1185">Reference proteome</keyword>
<dbReference type="Gene3D" id="3.40.630.30">
    <property type="match status" value="1"/>
</dbReference>
<name>A0ABW2KFF0_9ACTN</name>